<dbReference type="Pfam" id="PF00581">
    <property type="entry name" value="Rhodanese"/>
    <property type="match status" value="2"/>
</dbReference>
<dbReference type="EC" id="2.8.1.2" evidence="3"/>
<gene>
    <name evidence="3" type="ORF">NITUZ_140352</name>
</gene>
<feature type="domain" description="Rhodanese" evidence="2">
    <location>
        <begin position="15"/>
        <end position="123"/>
    </location>
</feature>
<dbReference type="InterPro" id="IPR051126">
    <property type="entry name" value="Thiosulfate_sulfurtransferase"/>
</dbReference>
<dbReference type="PROSITE" id="PS50206">
    <property type="entry name" value="RHODANESE_3"/>
    <property type="match status" value="2"/>
</dbReference>
<dbReference type="InterPro" id="IPR001763">
    <property type="entry name" value="Rhodanese-like_dom"/>
</dbReference>
<dbReference type="RefSeq" id="WP_275040819.1">
    <property type="nucleotide sequence ID" value="NZ_CBTY010000006.1"/>
</dbReference>
<dbReference type="CDD" id="cd01448">
    <property type="entry name" value="TST_Repeat_1"/>
    <property type="match status" value="1"/>
</dbReference>
<reference evidence="3 4" key="1">
    <citation type="journal article" date="2013" name="PLoS ONE">
        <title>Enrichment and Genome Sequence of the Group I.1a Ammonia-Oxidizing Archaeon ?Ca. Nitrosotenuis uzonensis? Representing a Clade Globally.</title>
        <authorList>
            <person name="Lebedeva E.V."/>
            <person name="Hatzenpichler R."/>
            <person name="Pelletier E."/>
            <person name="Schuster N."/>
            <person name="Hauzmayer S."/>
            <person name="Bulaev A."/>
            <person name="Grigor'eva N.V."/>
            <person name="Galushko A."/>
            <person name="Schmid M."/>
            <person name="Palatinszky M."/>
            <person name="Le Paslier D."/>
            <person name="Daims H."/>
            <person name="Wagner M."/>
        </authorList>
    </citation>
    <scope>NUCLEOTIDE SEQUENCE [LARGE SCALE GENOMIC DNA]</scope>
    <source>
        <strain evidence="3 4">N4</strain>
    </source>
</reference>
<dbReference type="STRING" id="1407055.NITUZ_140352"/>
<keyword evidence="1" id="KW-0677">Repeat</keyword>
<dbReference type="PANTHER" id="PTHR43855:SF1">
    <property type="entry name" value="THIOSULFATE SULFURTRANSFERASE"/>
    <property type="match status" value="1"/>
</dbReference>
<proteinExistence type="predicted"/>
<dbReference type="EMBL" id="CBTY010000006">
    <property type="protein sequence ID" value="CDI05277.1"/>
    <property type="molecule type" value="Genomic_DNA"/>
</dbReference>
<dbReference type="CDD" id="cd01449">
    <property type="entry name" value="TST_Repeat_2"/>
    <property type="match status" value="1"/>
</dbReference>
<evidence type="ECO:0000259" key="2">
    <source>
        <dbReference type="PROSITE" id="PS50206"/>
    </source>
</evidence>
<dbReference type="AlphaFoldDB" id="V6ARJ8"/>
<dbReference type="SMART" id="SM00450">
    <property type="entry name" value="RHOD"/>
    <property type="match status" value="2"/>
</dbReference>
<dbReference type="GO" id="GO:0016784">
    <property type="term" value="F:3-mercaptopyruvate sulfurtransferase activity"/>
    <property type="evidence" value="ECO:0007669"/>
    <property type="project" value="UniProtKB-EC"/>
</dbReference>
<dbReference type="PANTHER" id="PTHR43855">
    <property type="entry name" value="THIOSULFATE SULFURTRANSFERASE"/>
    <property type="match status" value="1"/>
</dbReference>
<dbReference type="SUPFAM" id="SSF52821">
    <property type="entry name" value="Rhodanese/Cell cycle control phosphatase"/>
    <property type="match status" value="2"/>
</dbReference>
<dbReference type="Gene3D" id="3.40.250.10">
    <property type="entry name" value="Rhodanese-like domain"/>
    <property type="match status" value="2"/>
</dbReference>
<keyword evidence="4" id="KW-1185">Reference proteome</keyword>
<dbReference type="Proteomes" id="UP000018159">
    <property type="component" value="Unassembled WGS sequence"/>
</dbReference>
<name>V6ARJ8_9ARCH</name>
<evidence type="ECO:0000313" key="4">
    <source>
        <dbReference type="Proteomes" id="UP000018159"/>
    </source>
</evidence>
<protein>
    <submittedName>
        <fullName evidence="3">3-mercaptopyruvate sulfurtransferase</fullName>
        <ecNumber evidence="3">2.8.1.2</ecNumber>
    </submittedName>
</protein>
<accession>V6ARJ8</accession>
<evidence type="ECO:0000313" key="3">
    <source>
        <dbReference type="EMBL" id="CDI05277.1"/>
    </source>
</evidence>
<sequence>MFDILVSSQWLAEHLDDDLVVVDTRSKVAYMYGHIPNSVSITVEQVISINEHGAHLVPEPDVLSGLFGASGIDRDKTVIVAGEAMDPSLARVAWTLQYLGHENLKILDLGISAWQNTGLAMTRMQPKMATTKFVPNINSKMRIRAEELKEKLGSVQILDARTPQEFFGGHLPGSVLIPFTDGIGQSNIFESKDNLKRLFEQKNVLTDREIICYCMHGHRASSLFYQLKHAGFDNVRLYDGSFIDWYSRRFPLQ</sequence>
<feature type="domain" description="Rhodanese" evidence="2">
    <location>
        <begin position="151"/>
        <end position="253"/>
    </location>
</feature>
<organism evidence="3 4">
    <name type="scientific">Candidatus Nitrosotenuis uzonensis</name>
    <dbReference type="NCBI Taxonomy" id="1407055"/>
    <lineage>
        <taxon>Archaea</taxon>
        <taxon>Nitrososphaerota</taxon>
        <taxon>Candidatus Nitrosotenuis</taxon>
    </lineage>
</organism>
<evidence type="ECO:0000256" key="1">
    <source>
        <dbReference type="ARBA" id="ARBA00022737"/>
    </source>
</evidence>
<keyword evidence="3" id="KW-0808">Transferase</keyword>
<comment type="caution">
    <text evidence="3">The sequence shown here is derived from an EMBL/GenBank/DDBJ whole genome shotgun (WGS) entry which is preliminary data.</text>
</comment>
<dbReference type="InterPro" id="IPR036873">
    <property type="entry name" value="Rhodanese-like_dom_sf"/>
</dbReference>